<protein>
    <submittedName>
        <fullName evidence="1">Uncharacterized protein</fullName>
    </submittedName>
</protein>
<dbReference type="EMBL" id="NZEX01000002">
    <property type="protein sequence ID" value="MAH61868.1"/>
    <property type="molecule type" value="Genomic_DNA"/>
</dbReference>
<evidence type="ECO:0000313" key="2">
    <source>
        <dbReference type="Proteomes" id="UP000226525"/>
    </source>
</evidence>
<evidence type="ECO:0000313" key="1">
    <source>
        <dbReference type="EMBL" id="MAH61868.1"/>
    </source>
</evidence>
<dbReference type="Proteomes" id="UP000226525">
    <property type="component" value="Unassembled WGS sequence"/>
</dbReference>
<gene>
    <name evidence="1" type="ORF">CMN54_00155</name>
</gene>
<name>A0A2D6YFB1_9DELT</name>
<dbReference type="AlphaFoldDB" id="A0A2D6YFB1"/>
<reference evidence="2" key="1">
    <citation type="submission" date="2017-09" db="EMBL/GenBank/DDBJ databases">
        <title>The Reconstruction of 2,631 Draft Metagenome-Assembled Genomes from the Global Oceans.</title>
        <authorList>
            <person name="Tully B.J."/>
            <person name="Graham E.D."/>
            <person name="Heidelberg J.F."/>
        </authorList>
    </citation>
    <scope>NUCLEOTIDE SEQUENCE [LARGE SCALE GENOMIC DNA]</scope>
</reference>
<accession>A0A2D6YFB1</accession>
<proteinExistence type="predicted"/>
<comment type="caution">
    <text evidence="1">The sequence shown here is derived from an EMBL/GenBank/DDBJ whole genome shotgun (WGS) entry which is preliminary data.</text>
</comment>
<sequence>MTFKRSHAIVVLLLGILGLLLLDLLFSAPIDPFRAPPPLAFGSGAQAAGGFCAAPLE</sequence>
<organism evidence="1 2">
    <name type="scientific">SAR324 cluster bacterium</name>
    <dbReference type="NCBI Taxonomy" id="2024889"/>
    <lineage>
        <taxon>Bacteria</taxon>
        <taxon>Deltaproteobacteria</taxon>
        <taxon>SAR324 cluster</taxon>
    </lineage>
</organism>